<accession>A0ACC0WX89</accession>
<protein>
    <submittedName>
        <fullName evidence="1">Uncharacterized protein</fullName>
    </submittedName>
</protein>
<comment type="caution">
    <text evidence="1">The sequence shown here is derived from an EMBL/GenBank/DDBJ whole genome shotgun (WGS) entry which is preliminary data.</text>
</comment>
<sequence length="355" mass="40110">MIKRVHLLTVLAVFLPAQYRADSIPAGTDSSGYAVNTSAQHDDQQDLRAIDKNATEAEYGERGRFPVIGESLASSSSGKRKVGEVVHEAVHVPENLEASPLENNQDLIESMEKWIESIKGQKIEISEVEAIASLLLDDSLISQKLGRNKLERYKLELMLIGHEIFTQLERRDPQWQTTNRRIRNERGNGRSDVMSIAKLVKSVGAIDKSDWYPSWVTFCRNSQLKFGELYVKLLWLHVSGQNKLGLEELAYMAAGSEYFKSIQNRVAKLSAAKEKASSVQPVPTRQNENMVPDPGQDKDEIDPTIDDFLDDPRFMVKLLKFAKVKGLTPELVRKRARHDLVADLLKKEAKKKRSE</sequence>
<dbReference type="Proteomes" id="UP001163321">
    <property type="component" value="Chromosome 1"/>
</dbReference>
<gene>
    <name evidence="1" type="ORF">PsorP6_001786</name>
</gene>
<evidence type="ECO:0000313" key="2">
    <source>
        <dbReference type="Proteomes" id="UP001163321"/>
    </source>
</evidence>
<reference evidence="1 2" key="1">
    <citation type="journal article" date="2022" name="bioRxiv">
        <title>The genome of the oomycete Peronosclerospora sorghi, a cosmopolitan pathogen of maize and sorghum, is inflated with dispersed pseudogenes.</title>
        <authorList>
            <person name="Fletcher K."/>
            <person name="Martin F."/>
            <person name="Isakeit T."/>
            <person name="Cavanaugh K."/>
            <person name="Magill C."/>
            <person name="Michelmore R."/>
        </authorList>
    </citation>
    <scope>NUCLEOTIDE SEQUENCE [LARGE SCALE GENOMIC DNA]</scope>
    <source>
        <strain evidence="1">P6</strain>
    </source>
</reference>
<proteinExistence type="predicted"/>
<name>A0ACC0WX89_9STRA</name>
<keyword evidence="2" id="KW-1185">Reference proteome</keyword>
<organism evidence="1 2">
    <name type="scientific">Peronosclerospora sorghi</name>
    <dbReference type="NCBI Taxonomy" id="230839"/>
    <lineage>
        <taxon>Eukaryota</taxon>
        <taxon>Sar</taxon>
        <taxon>Stramenopiles</taxon>
        <taxon>Oomycota</taxon>
        <taxon>Peronosporomycetes</taxon>
        <taxon>Peronosporales</taxon>
        <taxon>Peronosporaceae</taxon>
        <taxon>Peronosclerospora</taxon>
    </lineage>
</organism>
<evidence type="ECO:0000313" key="1">
    <source>
        <dbReference type="EMBL" id="KAI9922871.1"/>
    </source>
</evidence>
<dbReference type="EMBL" id="CM047580">
    <property type="protein sequence ID" value="KAI9922871.1"/>
    <property type="molecule type" value="Genomic_DNA"/>
</dbReference>